<keyword evidence="2" id="KW-1185">Reference proteome</keyword>
<dbReference type="Proteomes" id="UP001530377">
    <property type="component" value="Unassembled WGS sequence"/>
</dbReference>
<accession>A0ABD3RH22</accession>
<evidence type="ECO:0000313" key="1">
    <source>
        <dbReference type="EMBL" id="KAL3806775.1"/>
    </source>
</evidence>
<sequence>MAKRRMRALLASCDGNSLTDIFETYAIELLERGGTFPCRQLGSAHIQGTETSLKIRRSEKIVVDSVSSNQTANQLYVPKTKNYAAIDAWMPAVGAFQVMVGKNHGINNRAEDDLARLGEANRLYWVLPPKHYHSFTKKNPKMLSSVSVSGHHLIVGEEVNLDDEQVSLARNLSLAYLCPPSRCLESVIPARSLMRLGTCQPLSLVIVVRALANCSDLLDEGPHFLFRC</sequence>
<gene>
    <name evidence="1" type="ORF">ACHAXA_000082</name>
</gene>
<comment type="caution">
    <text evidence="1">The sequence shown here is derived from an EMBL/GenBank/DDBJ whole genome shotgun (WGS) entry which is preliminary data.</text>
</comment>
<reference evidence="1 2" key="1">
    <citation type="submission" date="2024-10" db="EMBL/GenBank/DDBJ databases">
        <title>Updated reference genomes for cyclostephanoid diatoms.</title>
        <authorList>
            <person name="Roberts W.R."/>
            <person name="Alverson A.J."/>
        </authorList>
    </citation>
    <scope>NUCLEOTIDE SEQUENCE [LARGE SCALE GENOMIC DNA]</scope>
    <source>
        <strain evidence="1 2">AJA228-03</strain>
    </source>
</reference>
<proteinExistence type="predicted"/>
<organism evidence="1 2">
    <name type="scientific">Cyclostephanos tholiformis</name>
    <dbReference type="NCBI Taxonomy" id="382380"/>
    <lineage>
        <taxon>Eukaryota</taxon>
        <taxon>Sar</taxon>
        <taxon>Stramenopiles</taxon>
        <taxon>Ochrophyta</taxon>
        <taxon>Bacillariophyta</taxon>
        <taxon>Coscinodiscophyceae</taxon>
        <taxon>Thalassiosirophycidae</taxon>
        <taxon>Stephanodiscales</taxon>
        <taxon>Stephanodiscaceae</taxon>
        <taxon>Cyclostephanos</taxon>
    </lineage>
</organism>
<dbReference type="AlphaFoldDB" id="A0ABD3RH22"/>
<name>A0ABD3RH22_9STRA</name>
<evidence type="ECO:0000313" key="2">
    <source>
        <dbReference type="Proteomes" id="UP001530377"/>
    </source>
</evidence>
<protein>
    <submittedName>
        <fullName evidence="1">Uncharacterized protein</fullName>
    </submittedName>
</protein>
<dbReference type="EMBL" id="JALLPB020000736">
    <property type="protein sequence ID" value="KAL3806775.1"/>
    <property type="molecule type" value="Genomic_DNA"/>
</dbReference>